<sequence length="457" mass="49663">MYSTDDTIVAIATPVGHGGIGIVRLSGSQALDIACSVLHRKKPLQARHATLARAFQSRDADSSAIDQVLAIYFKSPASYTGEDVVEFSAHGSPIILERIVTAAIDTGARLAEPGEFTLRAFLSGRFDLVQAEAIADLVEAVTPAQARVAFDQLEGTLTTAITELDTELFDLVSRLEASLDFPEERYHFVSRSTTTAKIQSITERVEALLADGSRNRVLREGRQVVILGKPNTGKSSLFNRLIGTDRAIVTTMAGTTRDLVTETIDLNGIPVRLVDTAGIRPSDNLVEVEGIARSRKAGEVADLLVLVFDRSRPIDQADESLLQETANARRLFVLNKTDLPSFWPADRLNAEEGRGVVETSMSKQVGMDQLRTAMVRALDGDELQRDSGSISNVRHLELLKLALKSLNQGAQSVAEGVSEEFILADLRGARTALEEITGARAPDDLLHHIFQHFCIGK</sequence>
<dbReference type="InterPro" id="IPR031168">
    <property type="entry name" value="G_TrmE"/>
</dbReference>
<dbReference type="CDD" id="cd04164">
    <property type="entry name" value="trmE"/>
    <property type="match status" value="1"/>
</dbReference>
<keyword evidence="3" id="KW-0547">Nucleotide-binding</keyword>
<dbReference type="InterPro" id="IPR027417">
    <property type="entry name" value="P-loop_NTPase"/>
</dbReference>
<dbReference type="NCBIfam" id="NF003661">
    <property type="entry name" value="PRK05291.1-3"/>
    <property type="match status" value="1"/>
</dbReference>
<comment type="similarity">
    <text evidence="1">Belongs to the TRAFAC class TrmE-Era-EngA-EngB-Septin-like GTPase superfamily. TrmE GTPase family.</text>
</comment>
<dbReference type="GO" id="GO:0005525">
    <property type="term" value="F:GTP binding"/>
    <property type="evidence" value="ECO:0007669"/>
    <property type="project" value="UniProtKB-KW"/>
</dbReference>
<dbReference type="NCBIfam" id="TIGR00450">
    <property type="entry name" value="mnmE_trmE_thdF"/>
    <property type="match status" value="1"/>
</dbReference>
<dbReference type="GO" id="GO:0003924">
    <property type="term" value="F:GTPase activity"/>
    <property type="evidence" value="ECO:0007669"/>
    <property type="project" value="InterPro"/>
</dbReference>
<proteinExistence type="inferred from homology"/>
<accession>A0A381R4T8</accession>
<dbReference type="InterPro" id="IPR006073">
    <property type="entry name" value="GTP-bd"/>
</dbReference>
<gene>
    <name evidence="6" type="ORF">METZ01_LOCUS38663</name>
</gene>
<dbReference type="InterPro" id="IPR018948">
    <property type="entry name" value="GTP-bd_TrmE_N"/>
</dbReference>
<evidence type="ECO:0000256" key="2">
    <source>
        <dbReference type="ARBA" id="ARBA00022694"/>
    </source>
</evidence>
<dbReference type="GO" id="GO:0002098">
    <property type="term" value="P:tRNA wobble uridine modification"/>
    <property type="evidence" value="ECO:0007669"/>
    <property type="project" value="TreeGrafter"/>
</dbReference>
<dbReference type="InterPro" id="IPR027266">
    <property type="entry name" value="TrmE/GcvT-like"/>
</dbReference>
<dbReference type="GO" id="GO:0005829">
    <property type="term" value="C:cytosol"/>
    <property type="evidence" value="ECO:0007669"/>
    <property type="project" value="TreeGrafter"/>
</dbReference>
<dbReference type="Pfam" id="PF10396">
    <property type="entry name" value="TrmE_N"/>
    <property type="match status" value="1"/>
</dbReference>
<dbReference type="EMBL" id="UINC01001652">
    <property type="protein sequence ID" value="SUZ85809.1"/>
    <property type="molecule type" value="Genomic_DNA"/>
</dbReference>
<evidence type="ECO:0000256" key="1">
    <source>
        <dbReference type="ARBA" id="ARBA00011043"/>
    </source>
</evidence>
<feature type="domain" description="TrmE-type G" evidence="5">
    <location>
        <begin position="221"/>
        <end position="379"/>
    </location>
</feature>
<dbReference type="PRINTS" id="PR00326">
    <property type="entry name" value="GTP1OBG"/>
</dbReference>
<dbReference type="Gene3D" id="3.30.1360.120">
    <property type="entry name" value="Probable tRNA modification gtpase trme, domain 1"/>
    <property type="match status" value="1"/>
</dbReference>
<evidence type="ECO:0000313" key="6">
    <source>
        <dbReference type="EMBL" id="SUZ85809.1"/>
    </source>
</evidence>
<evidence type="ECO:0000259" key="5">
    <source>
        <dbReference type="PROSITE" id="PS51709"/>
    </source>
</evidence>
<name>A0A381R4T8_9ZZZZ</name>
<reference evidence="6" key="1">
    <citation type="submission" date="2018-05" db="EMBL/GenBank/DDBJ databases">
        <authorList>
            <person name="Lanie J.A."/>
            <person name="Ng W.-L."/>
            <person name="Kazmierczak K.M."/>
            <person name="Andrzejewski T.M."/>
            <person name="Davidsen T.M."/>
            <person name="Wayne K.J."/>
            <person name="Tettelin H."/>
            <person name="Glass J.I."/>
            <person name="Rusch D."/>
            <person name="Podicherti R."/>
            <person name="Tsui H.-C.T."/>
            <person name="Winkler M.E."/>
        </authorList>
    </citation>
    <scope>NUCLEOTIDE SEQUENCE</scope>
</reference>
<dbReference type="SUPFAM" id="SSF116878">
    <property type="entry name" value="TrmE connector domain"/>
    <property type="match status" value="1"/>
</dbReference>
<evidence type="ECO:0000256" key="4">
    <source>
        <dbReference type="ARBA" id="ARBA00023134"/>
    </source>
</evidence>
<dbReference type="InterPro" id="IPR027368">
    <property type="entry name" value="MnmE_dom2"/>
</dbReference>
<dbReference type="PROSITE" id="PS51709">
    <property type="entry name" value="G_TRME"/>
    <property type="match status" value="1"/>
</dbReference>
<dbReference type="Pfam" id="PF01926">
    <property type="entry name" value="MMR_HSR1"/>
    <property type="match status" value="1"/>
</dbReference>
<dbReference type="AlphaFoldDB" id="A0A381R4T8"/>
<dbReference type="SUPFAM" id="SSF52540">
    <property type="entry name" value="P-loop containing nucleoside triphosphate hydrolases"/>
    <property type="match status" value="1"/>
</dbReference>
<dbReference type="InterPro" id="IPR005225">
    <property type="entry name" value="Small_GTP-bd"/>
</dbReference>
<keyword evidence="2" id="KW-0819">tRNA processing</keyword>
<dbReference type="GO" id="GO:0030488">
    <property type="term" value="P:tRNA methylation"/>
    <property type="evidence" value="ECO:0007669"/>
    <property type="project" value="TreeGrafter"/>
</dbReference>
<dbReference type="PANTHER" id="PTHR42714:SF2">
    <property type="entry name" value="TRNA MODIFICATION GTPASE GTPBP3, MITOCHONDRIAL"/>
    <property type="match status" value="1"/>
</dbReference>
<organism evidence="6">
    <name type="scientific">marine metagenome</name>
    <dbReference type="NCBI Taxonomy" id="408172"/>
    <lineage>
        <taxon>unclassified sequences</taxon>
        <taxon>metagenomes</taxon>
        <taxon>ecological metagenomes</taxon>
    </lineage>
</organism>
<dbReference type="Pfam" id="PF12631">
    <property type="entry name" value="MnmE_helical"/>
    <property type="match status" value="1"/>
</dbReference>
<evidence type="ECO:0000256" key="3">
    <source>
        <dbReference type="ARBA" id="ARBA00022741"/>
    </source>
</evidence>
<dbReference type="InterPro" id="IPR025867">
    <property type="entry name" value="MnmE_helical"/>
</dbReference>
<dbReference type="Gene3D" id="3.40.50.300">
    <property type="entry name" value="P-loop containing nucleotide triphosphate hydrolases"/>
    <property type="match status" value="1"/>
</dbReference>
<dbReference type="HAMAP" id="MF_00379">
    <property type="entry name" value="GTPase_MnmE"/>
    <property type="match status" value="1"/>
</dbReference>
<dbReference type="NCBIfam" id="TIGR00231">
    <property type="entry name" value="small_GTP"/>
    <property type="match status" value="1"/>
</dbReference>
<dbReference type="PANTHER" id="PTHR42714">
    <property type="entry name" value="TRNA MODIFICATION GTPASE GTPBP3"/>
    <property type="match status" value="1"/>
</dbReference>
<dbReference type="CDD" id="cd14858">
    <property type="entry name" value="TrmE_N"/>
    <property type="match status" value="1"/>
</dbReference>
<dbReference type="Gene3D" id="1.20.120.430">
    <property type="entry name" value="tRNA modification GTPase MnmE domain 2"/>
    <property type="match status" value="1"/>
</dbReference>
<protein>
    <recommendedName>
        <fullName evidence="5">TrmE-type G domain-containing protein</fullName>
    </recommendedName>
</protein>
<dbReference type="InterPro" id="IPR004520">
    <property type="entry name" value="GTPase_MnmE"/>
</dbReference>
<keyword evidence="4" id="KW-0342">GTP-binding</keyword>